<dbReference type="AlphaFoldDB" id="A0A084AL40"/>
<feature type="region of interest" description="Disordered" evidence="1">
    <location>
        <begin position="159"/>
        <end position="193"/>
    </location>
</feature>
<proteinExistence type="predicted"/>
<dbReference type="HOGENOM" id="CLU_061230_2_1_1"/>
<accession>A0A084AL40</accession>
<dbReference type="Proteomes" id="UP000028045">
    <property type="component" value="Unassembled WGS sequence"/>
</dbReference>
<keyword evidence="4" id="KW-1185">Reference proteome</keyword>
<dbReference type="OrthoDB" id="3928002at2759"/>
<dbReference type="PANTHER" id="PTHR38049:SF1">
    <property type="entry name" value="PROTEIN KINASE DOMAIN-CONTAINING PROTEIN"/>
    <property type="match status" value="1"/>
</dbReference>
<name>A0A084AL40_STACB</name>
<reference evidence="3 4" key="1">
    <citation type="journal article" date="2014" name="BMC Genomics">
        <title>Comparative genome sequencing reveals chemotype-specific gene clusters in the toxigenic black mold Stachybotrys.</title>
        <authorList>
            <person name="Semeiks J."/>
            <person name="Borek D."/>
            <person name="Otwinowski Z."/>
            <person name="Grishin N.V."/>
        </authorList>
    </citation>
    <scope>NUCLEOTIDE SEQUENCE [LARGE SCALE GENOMIC DNA]</scope>
    <source>
        <strain evidence="4">CBS 109288 / IBT 7711</strain>
    </source>
</reference>
<gene>
    <name evidence="3" type="ORF">S7711_06927</name>
</gene>
<evidence type="ECO:0000313" key="4">
    <source>
        <dbReference type="Proteomes" id="UP000028045"/>
    </source>
</evidence>
<protein>
    <submittedName>
        <fullName evidence="3">Uncharacterized protein</fullName>
    </submittedName>
</protein>
<evidence type="ECO:0000256" key="1">
    <source>
        <dbReference type="SAM" id="MobiDB-lite"/>
    </source>
</evidence>
<evidence type="ECO:0000313" key="3">
    <source>
        <dbReference type="EMBL" id="KEY66019.1"/>
    </source>
</evidence>
<dbReference type="PANTHER" id="PTHR38049">
    <property type="entry name" value="RICIN B LECTIN DOMAIN-CONTAINING PROTEIN"/>
    <property type="match status" value="1"/>
</dbReference>
<dbReference type="EMBL" id="KL648676">
    <property type="protein sequence ID" value="KEY66019.1"/>
    <property type="molecule type" value="Genomic_DNA"/>
</dbReference>
<organism evidence="3 4">
    <name type="scientific">Stachybotrys chartarum (strain CBS 109288 / IBT 7711)</name>
    <name type="common">Toxic black mold</name>
    <name type="synonym">Stilbospora chartarum</name>
    <dbReference type="NCBI Taxonomy" id="1280523"/>
    <lineage>
        <taxon>Eukaryota</taxon>
        <taxon>Fungi</taxon>
        <taxon>Dikarya</taxon>
        <taxon>Ascomycota</taxon>
        <taxon>Pezizomycotina</taxon>
        <taxon>Sordariomycetes</taxon>
        <taxon>Hypocreomycetidae</taxon>
        <taxon>Hypocreales</taxon>
        <taxon>Stachybotryaceae</taxon>
        <taxon>Stachybotrys</taxon>
    </lineage>
</organism>
<feature type="signal peptide" evidence="2">
    <location>
        <begin position="1"/>
        <end position="16"/>
    </location>
</feature>
<keyword evidence="2" id="KW-0732">Signal</keyword>
<evidence type="ECO:0000256" key="2">
    <source>
        <dbReference type="SAM" id="SignalP"/>
    </source>
</evidence>
<feature type="chain" id="PRO_5001770790" evidence="2">
    <location>
        <begin position="17"/>
        <end position="215"/>
    </location>
</feature>
<sequence length="215" mass="23666">MVIGLLAITSIPTVIGVGQAISAQKRQAAAQSKEQEKFHLIAMVCLEGNDFQDACVCMLKDGRLYLNLPDFPVAGHRFCGYYFKYPGEEGHLGMVSTISEDPPMLNWIFVDAETHAVRHGGRKDTVGHVIGPWGWSEDERFLVLEGGFDKFIAVKEQAPTAAAEDEGGSPNGPPRWAVYWDPDGRRQAEAGTGDVLPLRLRRQPLLGIASRYVKD</sequence>